<sequence>MKNFAAAILAIVPLIAAAPACPAPAPEVTGNVRICTGENYTGTCISVEAPNNQCQQLSDPYLKNVGSFKVSPGWQCRITYSAETCTLHGDAFIQPTPSAPNLHEFNNPATGETVDAGNQITSYLCQECTACQ</sequence>
<dbReference type="Proteomes" id="UP000799778">
    <property type="component" value="Unassembled WGS sequence"/>
</dbReference>
<dbReference type="GeneID" id="54279124"/>
<accession>A0A6A5XTD9</accession>
<keyword evidence="3" id="KW-1185">Reference proteome</keyword>
<evidence type="ECO:0000256" key="1">
    <source>
        <dbReference type="SAM" id="SignalP"/>
    </source>
</evidence>
<dbReference type="EMBL" id="ML978069">
    <property type="protein sequence ID" value="KAF2016087.1"/>
    <property type="molecule type" value="Genomic_DNA"/>
</dbReference>
<evidence type="ECO:0000313" key="2">
    <source>
        <dbReference type="EMBL" id="KAF2016087.1"/>
    </source>
</evidence>
<reference evidence="2" key="1">
    <citation type="journal article" date="2020" name="Stud. Mycol.">
        <title>101 Dothideomycetes genomes: a test case for predicting lifestyles and emergence of pathogens.</title>
        <authorList>
            <person name="Haridas S."/>
            <person name="Albert R."/>
            <person name="Binder M."/>
            <person name="Bloem J."/>
            <person name="Labutti K."/>
            <person name="Salamov A."/>
            <person name="Andreopoulos B."/>
            <person name="Baker S."/>
            <person name="Barry K."/>
            <person name="Bills G."/>
            <person name="Bluhm B."/>
            <person name="Cannon C."/>
            <person name="Castanera R."/>
            <person name="Culley D."/>
            <person name="Daum C."/>
            <person name="Ezra D."/>
            <person name="Gonzalez J."/>
            <person name="Henrissat B."/>
            <person name="Kuo A."/>
            <person name="Liang C."/>
            <person name="Lipzen A."/>
            <person name="Lutzoni F."/>
            <person name="Magnuson J."/>
            <person name="Mondo S."/>
            <person name="Nolan M."/>
            <person name="Ohm R."/>
            <person name="Pangilinan J."/>
            <person name="Park H.-J."/>
            <person name="Ramirez L."/>
            <person name="Alfaro M."/>
            <person name="Sun H."/>
            <person name="Tritt A."/>
            <person name="Yoshinaga Y."/>
            <person name="Zwiers L.-H."/>
            <person name="Turgeon B."/>
            <person name="Goodwin S."/>
            <person name="Spatafora J."/>
            <person name="Crous P."/>
            <person name="Grigoriev I."/>
        </authorList>
    </citation>
    <scope>NUCLEOTIDE SEQUENCE</scope>
    <source>
        <strain evidence="2">CBS 175.79</strain>
    </source>
</reference>
<protein>
    <submittedName>
        <fullName evidence="2">Uncharacterized protein</fullName>
    </submittedName>
</protein>
<feature type="chain" id="PRO_5025594888" evidence="1">
    <location>
        <begin position="18"/>
        <end position="132"/>
    </location>
</feature>
<gene>
    <name evidence="2" type="ORF">BU24DRAFT_193328</name>
</gene>
<evidence type="ECO:0000313" key="3">
    <source>
        <dbReference type="Proteomes" id="UP000799778"/>
    </source>
</evidence>
<name>A0A6A5XTD9_9PLEO</name>
<dbReference type="AlphaFoldDB" id="A0A6A5XTD9"/>
<dbReference type="RefSeq" id="XP_033384426.1">
    <property type="nucleotide sequence ID" value="XM_033521727.1"/>
</dbReference>
<feature type="signal peptide" evidence="1">
    <location>
        <begin position="1"/>
        <end position="17"/>
    </location>
</feature>
<dbReference type="OrthoDB" id="2910287at2759"/>
<proteinExistence type="predicted"/>
<organism evidence="2 3">
    <name type="scientific">Aaosphaeria arxii CBS 175.79</name>
    <dbReference type="NCBI Taxonomy" id="1450172"/>
    <lineage>
        <taxon>Eukaryota</taxon>
        <taxon>Fungi</taxon>
        <taxon>Dikarya</taxon>
        <taxon>Ascomycota</taxon>
        <taxon>Pezizomycotina</taxon>
        <taxon>Dothideomycetes</taxon>
        <taxon>Pleosporomycetidae</taxon>
        <taxon>Pleosporales</taxon>
        <taxon>Pleosporales incertae sedis</taxon>
        <taxon>Aaosphaeria</taxon>
    </lineage>
</organism>
<keyword evidence="1" id="KW-0732">Signal</keyword>